<name>A0A2I0TN89_LIMLA</name>
<dbReference type="OrthoDB" id="21144at2759"/>
<dbReference type="Proteomes" id="UP000233556">
    <property type="component" value="Unassembled WGS sequence"/>
</dbReference>
<organism evidence="1 2">
    <name type="scientific">Limosa lapponica baueri</name>
    <dbReference type="NCBI Taxonomy" id="1758121"/>
    <lineage>
        <taxon>Eukaryota</taxon>
        <taxon>Metazoa</taxon>
        <taxon>Chordata</taxon>
        <taxon>Craniata</taxon>
        <taxon>Vertebrata</taxon>
        <taxon>Euteleostomi</taxon>
        <taxon>Archelosauria</taxon>
        <taxon>Archosauria</taxon>
        <taxon>Dinosauria</taxon>
        <taxon>Saurischia</taxon>
        <taxon>Theropoda</taxon>
        <taxon>Coelurosauria</taxon>
        <taxon>Aves</taxon>
        <taxon>Neognathae</taxon>
        <taxon>Neoaves</taxon>
        <taxon>Charadriiformes</taxon>
        <taxon>Scolopacidae</taxon>
        <taxon>Limosa</taxon>
    </lineage>
</organism>
<gene>
    <name evidence="1" type="ORF">llap_14430</name>
</gene>
<accession>A0A2I0TN89</accession>
<evidence type="ECO:0000313" key="2">
    <source>
        <dbReference type="Proteomes" id="UP000233556"/>
    </source>
</evidence>
<reference evidence="2" key="1">
    <citation type="submission" date="2017-11" db="EMBL/GenBank/DDBJ databases">
        <authorList>
            <person name="Lima N.C."/>
            <person name="Parody-Merino A.M."/>
            <person name="Battley P.F."/>
            <person name="Fidler A.E."/>
            <person name="Prosdocimi F."/>
        </authorList>
    </citation>
    <scope>NUCLEOTIDE SEQUENCE [LARGE SCALE GENOMIC DNA]</scope>
</reference>
<evidence type="ECO:0008006" key="3">
    <source>
        <dbReference type="Google" id="ProtNLM"/>
    </source>
</evidence>
<dbReference type="AlphaFoldDB" id="A0A2I0TN89"/>
<protein>
    <recommendedName>
        <fullName evidence="3">Rna-directed dna polymerase from mobile element jockey-like</fullName>
    </recommendedName>
</protein>
<keyword evidence="2" id="KW-1185">Reference proteome</keyword>
<dbReference type="EMBL" id="KZ508395">
    <property type="protein sequence ID" value="PKU35268.1"/>
    <property type="molecule type" value="Genomic_DNA"/>
</dbReference>
<evidence type="ECO:0000313" key="1">
    <source>
        <dbReference type="EMBL" id="PKU35268.1"/>
    </source>
</evidence>
<proteinExistence type="predicted"/>
<sequence>MTASMIEIGWNCEEGQQGSIKGSVSFSSFVNSFNGEIAFTLNELAEDTKLGGAAGILEYRAASQSDLNKLEKWTNRKVLKITKYKCKVLYEEKKNPRLGTDWLESSFSEEELGSTTN</sequence>
<reference evidence="2" key="2">
    <citation type="submission" date="2017-12" db="EMBL/GenBank/DDBJ databases">
        <title>Genome sequence of the Bar-tailed Godwit (Limosa lapponica baueri).</title>
        <authorList>
            <person name="Lima N.C.B."/>
            <person name="Parody-Merino A.M."/>
            <person name="Battley P.F."/>
            <person name="Fidler A.E."/>
            <person name="Prosdocimi F."/>
        </authorList>
    </citation>
    <scope>NUCLEOTIDE SEQUENCE [LARGE SCALE GENOMIC DNA]</scope>
</reference>